<dbReference type="EMBL" id="MU839044">
    <property type="protein sequence ID" value="KAK1762019.1"/>
    <property type="molecule type" value="Genomic_DNA"/>
</dbReference>
<dbReference type="GO" id="GO:0000981">
    <property type="term" value="F:DNA-binding transcription factor activity, RNA polymerase II-specific"/>
    <property type="evidence" value="ECO:0007669"/>
    <property type="project" value="InterPro"/>
</dbReference>
<dbReference type="AlphaFoldDB" id="A0AAJ0BRY0"/>
<dbReference type="InterPro" id="IPR001138">
    <property type="entry name" value="Zn2Cys6_DnaBD"/>
</dbReference>
<evidence type="ECO:0000313" key="3">
    <source>
        <dbReference type="EMBL" id="KAK1762019.1"/>
    </source>
</evidence>
<dbReference type="Gene3D" id="4.10.240.10">
    <property type="entry name" value="Zn(2)-C6 fungal-type DNA-binding domain"/>
    <property type="match status" value="1"/>
</dbReference>
<organism evidence="3 4">
    <name type="scientific">Phialemonium atrogriseum</name>
    <dbReference type="NCBI Taxonomy" id="1093897"/>
    <lineage>
        <taxon>Eukaryota</taxon>
        <taxon>Fungi</taxon>
        <taxon>Dikarya</taxon>
        <taxon>Ascomycota</taxon>
        <taxon>Pezizomycotina</taxon>
        <taxon>Sordariomycetes</taxon>
        <taxon>Sordariomycetidae</taxon>
        <taxon>Cephalothecales</taxon>
        <taxon>Cephalothecaceae</taxon>
        <taxon>Phialemonium</taxon>
    </lineage>
</organism>
<sequence>MRPSLPVPPRQLILDSITAHKIACDKTLPSCRNCKEKGQTCLGYGLKLSWPRASLHDPCSVGGA</sequence>
<dbReference type="Proteomes" id="UP001244011">
    <property type="component" value="Unassembled WGS sequence"/>
</dbReference>
<evidence type="ECO:0000259" key="2">
    <source>
        <dbReference type="Pfam" id="PF00172"/>
    </source>
</evidence>
<protein>
    <recommendedName>
        <fullName evidence="2">Zn(2)-C6 fungal-type domain-containing protein</fullName>
    </recommendedName>
</protein>
<gene>
    <name evidence="3" type="ORF">QBC33DRAFT_552923</name>
</gene>
<comment type="caution">
    <text evidence="3">The sequence shown here is derived from an EMBL/GenBank/DDBJ whole genome shotgun (WGS) entry which is preliminary data.</text>
</comment>
<evidence type="ECO:0000313" key="4">
    <source>
        <dbReference type="Proteomes" id="UP001244011"/>
    </source>
</evidence>
<dbReference type="GO" id="GO:0008270">
    <property type="term" value="F:zinc ion binding"/>
    <property type="evidence" value="ECO:0007669"/>
    <property type="project" value="InterPro"/>
</dbReference>
<dbReference type="Pfam" id="PF00172">
    <property type="entry name" value="Zn_clus"/>
    <property type="match status" value="1"/>
</dbReference>
<proteinExistence type="predicted"/>
<name>A0AAJ0BRY0_9PEZI</name>
<dbReference type="InterPro" id="IPR036864">
    <property type="entry name" value="Zn2-C6_fun-type_DNA-bd_sf"/>
</dbReference>
<dbReference type="RefSeq" id="XP_060278232.1">
    <property type="nucleotide sequence ID" value="XM_060429347.1"/>
</dbReference>
<reference evidence="3" key="1">
    <citation type="submission" date="2023-06" db="EMBL/GenBank/DDBJ databases">
        <title>Genome-scale phylogeny and comparative genomics of the fungal order Sordariales.</title>
        <authorList>
            <consortium name="Lawrence Berkeley National Laboratory"/>
            <person name="Hensen N."/>
            <person name="Bonometti L."/>
            <person name="Westerberg I."/>
            <person name="Brannstrom I.O."/>
            <person name="Guillou S."/>
            <person name="Cros-Aarteil S."/>
            <person name="Calhoun S."/>
            <person name="Haridas S."/>
            <person name="Kuo A."/>
            <person name="Mondo S."/>
            <person name="Pangilinan J."/>
            <person name="Riley R."/>
            <person name="Labutti K."/>
            <person name="Andreopoulos B."/>
            <person name="Lipzen A."/>
            <person name="Chen C."/>
            <person name="Yanf M."/>
            <person name="Daum C."/>
            <person name="Ng V."/>
            <person name="Clum A."/>
            <person name="Steindorff A."/>
            <person name="Ohm R."/>
            <person name="Martin F."/>
            <person name="Silar P."/>
            <person name="Natvig D."/>
            <person name="Lalanne C."/>
            <person name="Gautier V."/>
            <person name="Ament-Velasquez S.L."/>
            <person name="Kruys A."/>
            <person name="Hutchinson M.I."/>
            <person name="Powell A.J."/>
            <person name="Barry K."/>
            <person name="Miller A.N."/>
            <person name="Grigoriev I.V."/>
            <person name="Debuchy R."/>
            <person name="Gladieux P."/>
            <person name="Thoren M.H."/>
            <person name="Johannesson H."/>
        </authorList>
    </citation>
    <scope>NUCLEOTIDE SEQUENCE</scope>
    <source>
        <strain evidence="3">8032-3</strain>
    </source>
</reference>
<accession>A0AAJ0BRY0</accession>
<evidence type="ECO:0000256" key="1">
    <source>
        <dbReference type="ARBA" id="ARBA00023242"/>
    </source>
</evidence>
<dbReference type="SUPFAM" id="SSF57701">
    <property type="entry name" value="Zn2/Cys6 DNA-binding domain"/>
    <property type="match status" value="1"/>
</dbReference>
<keyword evidence="1" id="KW-0539">Nucleus</keyword>
<dbReference type="GeneID" id="85312534"/>
<feature type="domain" description="Zn(2)-C6 fungal-type" evidence="2">
    <location>
        <begin position="20"/>
        <end position="47"/>
    </location>
</feature>
<keyword evidence="4" id="KW-1185">Reference proteome</keyword>